<organism evidence="7">
    <name type="scientific">uncultured Thiotrichaceae bacterium</name>
    <dbReference type="NCBI Taxonomy" id="298394"/>
    <lineage>
        <taxon>Bacteria</taxon>
        <taxon>Pseudomonadati</taxon>
        <taxon>Pseudomonadota</taxon>
        <taxon>Gammaproteobacteria</taxon>
        <taxon>Thiotrichales</taxon>
        <taxon>Thiotrichaceae</taxon>
        <taxon>environmental samples</taxon>
    </lineage>
</organism>
<keyword evidence="3 4" id="KW-0408">Iron</keyword>
<evidence type="ECO:0000313" key="7">
    <source>
        <dbReference type="EMBL" id="CAA6820148.1"/>
    </source>
</evidence>
<dbReference type="InterPro" id="IPR030991">
    <property type="entry name" value="c550_proteobact"/>
</dbReference>
<dbReference type="AlphaFoldDB" id="A0A6S6TVF6"/>
<accession>A0A6S6TVF6</accession>
<name>A0A6S6TVF6_9GAMM</name>
<dbReference type="InterPro" id="IPR036909">
    <property type="entry name" value="Cyt_c-like_dom_sf"/>
</dbReference>
<proteinExistence type="predicted"/>
<feature type="domain" description="Cytochrome c" evidence="6">
    <location>
        <begin position="58"/>
        <end position="140"/>
    </location>
</feature>
<gene>
    <name evidence="7" type="ORF">HELGO_WM39535</name>
</gene>
<evidence type="ECO:0000256" key="4">
    <source>
        <dbReference type="PROSITE-ProRule" id="PRU00433"/>
    </source>
</evidence>
<dbReference type="NCBIfam" id="TIGR04494">
    <property type="entry name" value="c550_PedF"/>
    <property type="match status" value="1"/>
</dbReference>
<dbReference type="SUPFAM" id="SSF46626">
    <property type="entry name" value="Cytochrome c"/>
    <property type="match status" value="1"/>
</dbReference>
<dbReference type="Pfam" id="PF13442">
    <property type="entry name" value="Cytochrome_CBB3"/>
    <property type="match status" value="1"/>
</dbReference>
<dbReference type="GO" id="GO:0046872">
    <property type="term" value="F:metal ion binding"/>
    <property type="evidence" value="ECO:0007669"/>
    <property type="project" value="UniProtKB-KW"/>
</dbReference>
<dbReference type="EMBL" id="CACVAT010000343">
    <property type="protein sequence ID" value="CAA6820148.1"/>
    <property type="molecule type" value="Genomic_DNA"/>
</dbReference>
<evidence type="ECO:0000256" key="5">
    <source>
        <dbReference type="SAM" id="SignalP"/>
    </source>
</evidence>
<evidence type="ECO:0000256" key="2">
    <source>
        <dbReference type="ARBA" id="ARBA00022723"/>
    </source>
</evidence>
<dbReference type="GO" id="GO:0009055">
    <property type="term" value="F:electron transfer activity"/>
    <property type="evidence" value="ECO:0007669"/>
    <property type="project" value="InterPro"/>
</dbReference>
<sequence length="236" mass="25522">MKLRVLLSIPLSMFIYSNVIAHGDVTPQAMDTSDLPQLGEEWLEENPWRDPENENWLRSANIGASGYNQNCARCHGLGGVSGGLAPDLRLLSADMDGDEWYLERFRNGMTQNGITKMPGFGEILSQEAAWAIRTYLETRPEDDAFKDHNDRLVEIRDSLKGMADAITAGGKAESFAAAAKEFQKELSEIGDSAKTASKAPKADSPISQAAGTLLEITDASFGKAAEVLTIGLSAAK</sequence>
<feature type="chain" id="PRO_5028058091" evidence="5">
    <location>
        <begin position="22"/>
        <end position="236"/>
    </location>
</feature>
<dbReference type="PROSITE" id="PS51007">
    <property type="entry name" value="CYTC"/>
    <property type="match status" value="1"/>
</dbReference>
<dbReference type="Gene3D" id="1.10.760.10">
    <property type="entry name" value="Cytochrome c-like domain"/>
    <property type="match status" value="1"/>
</dbReference>
<feature type="signal peptide" evidence="5">
    <location>
        <begin position="1"/>
        <end position="21"/>
    </location>
</feature>
<dbReference type="GO" id="GO:0020037">
    <property type="term" value="F:heme binding"/>
    <property type="evidence" value="ECO:0007669"/>
    <property type="project" value="InterPro"/>
</dbReference>
<dbReference type="InterPro" id="IPR009056">
    <property type="entry name" value="Cyt_c-like_dom"/>
</dbReference>
<evidence type="ECO:0000259" key="6">
    <source>
        <dbReference type="PROSITE" id="PS51007"/>
    </source>
</evidence>
<evidence type="ECO:0000256" key="1">
    <source>
        <dbReference type="ARBA" id="ARBA00022617"/>
    </source>
</evidence>
<keyword evidence="2 4" id="KW-0479">Metal-binding</keyword>
<reference evidence="7" key="1">
    <citation type="submission" date="2020-01" db="EMBL/GenBank/DDBJ databases">
        <authorList>
            <person name="Meier V. D."/>
            <person name="Meier V D."/>
        </authorList>
    </citation>
    <scope>NUCLEOTIDE SEQUENCE</scope>
    <source>
        <strain evidence="7">HLG_WM_MAG_09</strain>
    </source>
</reference>
<evidence type="ECO:0000256" key="3">
    <source>
        <dbReference type="ARBA" id="ARBA00023004"/>
    </source>
</evidence>
<keyword evidence="1 4" id="KW-0349">Heme</keyword>
<protein>
    <submittedName>
        <fullName evidence="7">Cytochrome C550 (Soluble cytochrome C)</fullName>
    </submittedName>
</protein>
<keyword evidence="5" id="KW-0732">Signal</keyword>